<dbReference type="AlphaFoldDB" id="A0A4U5TQJ2"/>
<comment type="caution">
    <text evidence="1">The sequence shown here is derived from an EMBL/GenBank/DDBJ whole genome shotgun (WGS) entry which is preliminary data.</text>
</comment>
<sequence length="207" mass="23573">MDKFNPHKDKIAVVVKSFKLKRKSEFFLDRFSEPYIVSMAIDEQGAYDTSIDFNILPFPNVRKNETVSFDGQGHLIYGPNNPGQFLAYSILFMESDKDVRDFGKIMENILKSEAVNLGAKALLKAAPTYSTAINLLQNLTDLIAKQLQKNKDDELFRRNGTLLRDVKPPYDILRSYDSENDFIKTKTSIIPLNVSNKMGKQTKAIKL</sequence>
<keyword evidence="2" id="KW-1185">Reference proteome</keyword>
<dbReference type="OrthoDB" id="1422790at2"/>
<dbReference type="RefSeq" id="WP_138931561.1">
    <property type="nucleotide sequence ID" value="NZ_SWMU01000002.1"/>
</dbReference>
<gene>
    <name evidence="1" type="ORF">FCN74_05285</name>
</gene>
<dbReference type="Proteomes" id="UP000306552">
    <property type="component" value="Unassembled WGS sequence"/>
</dbReference>
<accession>A0A4U5TQJ2</accession>
<evidence type="ECO:0000313" key="1">
    <source>
        <dbReference type="EMBL" id="TKS56459.1"/>
    </source>
</evidence>
<reference evidence="1 2" key="1">
    <citation type="submission" date="2019-04" db="EMBL/GenBank/DDBJ databases">
        <title>Psychroflexus halotolerans sp. nov., isolated from a marine solar saltern.</title>
        <authorList>
            <person name="Feng X."/>
        </authorList>
    </citation>
    <scope>NUCLEOTIDE SEQUENCE [LARGE SCALE GENOMIC DNA]</scope>
    <source>
        <strain evidence="1 2">WDS2C27</strain>
    </source>
</reference>
<protein>
    <submittedName>
        <fullName evidence="1">Uncharacterized protein</fullName>
    </submittedName>
</protein>
<evidence type="ECO:0000313" key="2">
    <source>
        <dbReference type="Proteomes" id="UP000306552"/>
    </source>
</evidence>
<proteinExistence type="predicted"/>
<dbReference type="EMBL" id="SWMU01000002">
    <property type="protein sequence ID" value="TKS56459.1"/>
    <property type="molecule type" value="Genomic_DNA"/>
</dbReference>
<name>A0A4U5TQJ2_9FLAO</name>
<organism evidence="1 2">
    <name type="scientific">Mesohalobacter halotolerans</name>
    <dbReference type="NCBI Taxonomy" id="1883405"/>
    <lineage>
        <taxon>Bacteria</taxon>
        <taxon>Pseudomonadati</taxon>
        <taxon>Bacteroidota</taxon>
        <taxon>Flavobacteriia</taxon>
        <taxon>Flavobacteriales</taxon>
        <taxon>Flavobacteriaceae</taxon>
        <taxon>Mesohalobacter</taxon>
    </lineage>
</organism>